<name>A0A0F9BYN6_9ZZZZ</name>
<comment type="caution">
    <text evidence="2">The sequence shown here is derived from an EMBL/GenBank/DDBJ whole genome shotgun (WGS) entry which is preliminary data.</text>
</comment>
<feature type="non-terminal residue" evidence="2">
    <location>
        <position position="1"/>
    </location>
</feature>
<evidence type="ECO:0000256" key="1">
    <source>
        <dbReference type="SAM" id="MobiDB-lite"/>
    </source>
</evidence>
<gene>
    <name evidence="2" type="ORF">LCGC14_2732180</name>
</gene>
<evidence type="ECO:0000313" key="2">
    <source>
        <dbReference type="EMBL" id="KKK89531.1"/>
    </source>
</evidence>
<proteinExistence type="predicted"/>
<reference evidence="2" key="1">
    <citation type="journal article" date="2015" name="Nature">
        <title>Complex archaea that bridge the gap between prokaryotes and eukaryotes.</title>
        <authorList>
            <person name="Spang A."/>
            <person name="Saw J.H."/>
            <person name="Jorgensen S.L."/>
            <person name="Zaremba-Niedzwiedzka K."/>
            <person name="Martijn J."/>
            <person name="Lind A.E."/>
            <person name="van Eijk R."/>
            <person name="Schleper C."/>
            <person name="Guy L."/>
            <person name="Ettema T.J."/>
        </authorList>
    </citation>
    <scope>NUCLEOTIDE SEQUENCE</scope>
</reference>
<organism evidence="2">
    <name type="scientific">marine sediment metagenome</name>
    <dbReference type="NCBI Taxonomy" id="412755"/>
    <lineage>
        <taxon>unclassified sequences</taxon>
        <taxon>metagenomes</taxon>
        <taxon>ecological metagenomes</taxon>
    </lineage>
</organism>
<feature type="compositionally biased region" description="Basic and acidic residues" evidence="1">
    <location>
        <begin position="7"/>
        <end position="23"/>
    </location>
</feature>
<dbReference type="AlphaFoldDB" id="A0A0F9BYN6"/>
<feature type="region of interest" description="Disordered" evidence="1">
    <location>
        <begin position="1"/>
        <end position="23"/>
    </location>
</feature>
<accession>A0A0F9BYN6</accession>
<protein>
    <submittedName>
        <fullName evidence="2">Uncharacterized protein</fullName>
    </submittedName>
</protein>
<dbReference type="EMBL" id="LAZR01049485">
    <property type="protein sequence ID" value="KKK89531.1"/>
    <property type="molecule type" value="Genomic_DNA"/>
</dbReference>
<sequence length="67" mass="7943">IGSGSKGSKERRSKERIKMQPPKKEDEGLIDYFNIITMDFIDREMDFSLDCDINVFNKIFNFIFFQV</sequence>